<dbReference type="GO" id="GO:0005886">
    <property type="term" value="C:plasma membrane"/>
    <property type="evidence" value="ECO:0007669"/>
    <property type="project" value="UniProtKB-SubCell"/>
</dbReference>
<feature type="transmembrane region" description="Helical" evidence="8">
    <location>
        <begin position="227"/>
        <end position="251"/>
    </location>
</feature>
<evidence type="ECO:0000256" key="6">
    <source>
        <dbReference type="ARBA" id="ARBA00023065"/>
    </source>
</evidence>
<keyword evidence="3" id="KW-1003">Cell membrane</keyword>
<dbReference type="PANTHER" id="PTHR32024:SF1">
    <property type="entry name" value="KTR SYSTEM POTASSIUM UPTAKE PROTEIN B"/>
    <property type="match status" value="1"/>
</dbReference>
<dbReference type="OrthoDB" id="9810952at2"/>
<evidence type="ECO:0000313" key="9">
    <source>
        <dbReference type="EMBL" id="SMG24783.1"/>
    </source>
</evidence>
<keyword evidence="7 8" id="KW-0472">Membrane</keyword>
<evidence type="ECO:0000256" key="8">
    <source>
        <dbReference type="SAM" id="Phobius"/>
    </source>
</evidence>
<keyword evidence="10" id="KW-1185">Reference proteome</keyword>
<feature type="transmembrane region" description="Helical" evidence="8">
    <location>
        <begin position="569"/>
        <end position="588"/>
    </location>
</feature>
<organism evidence="9 10">
    <name type="scientific">Marivirga sericea</name>
    <dbReference type="NCBI Taxonomy" id="1028"/>
    <lineage>
        <taxon>Bacteria</taxon>
        <taxon>Pseudomonadati</taxon>
        <taxon>Bacteroidota</taxon>
        <taxon>Cytophagia</taxon>
        <taxon>Cytophagales</taxon>
        <taxon>Marivirgaceae</taxon>
        <taxon>Marivirga</taxon>
    </lineage>
</organism>
<feature type="transmembrane region" description="Helical" evidence="8">
    <location>
        <begin position="507"/>
        <end position="531"/>
    </location>
</feature>
<feature type="transmembrane region" description="Helical" evidence="8">
    <location>
        <begin position="60"/>
        <end position="81"/>
    </location>
</feature>
<dbReference type="RefSeq" id="WP_085516422.1">
    <property type="nucleotide sequence ID" value="NZ_FXAW01000002.1"/>
</dbReference>
<evidence type="ECO:0000256" key="2">
    <source>
        <dbReference type="ARBA" id="ARBA00022448"/>
    </source>
</evidence>
<dbReference type="Proteomes" id="UP000193804">
    <property type="component" value="Unassembled WGS sequence"/>
</dbReference>
<name>A0A1X7JAR4_9BACT</name>
<sequence>MKFSKLKNAVTEWLNNAIYNSRSAVLNTLVSLKAFIWLTAAVLLFFVFGFETESNELEQVFLGLDVVLIIYFFSFLIRLLYEFRRTEFLKSNKLEAFLVFIIILNTVSNYYFDNQLIKYLAETLGFKNYQDAYLTFITFYFLILIVYEFIKASTVLSKLKTKPARTFIYSFLLLIAFGTGILMLPAMSVKEGSMPFMDALFTSVSASCVTGLIVVDTATYFTMKGQFVIMILFQLGGLGIISFTSFFATFLKSGVGIKQQLMLQDFLVSESLFSAKGLLRKIIGITLVIEIISFLLIFFSWGENVVFNSMGQKIFFSAFHAVSAFCNAGFSLFTNGLFEDGVANGYILHIIIALTLILGGLGFSSIKDLFSRKNLKDRFQNPWKDWNLSTKIAVYTSLVLLVSGTVVFYLLERGNTLSEQNFIESLITSFFQSATARTAGFNTVDIGALRTPTLIVIAFLMFIGASSGSVGGGIKTSTFYLLIVSVFATLRGRLKIEIDRKFIPKELLFKALSIFFFAASLNLIGIFILTITDSDFTLMQLIFEEVSAFGTVGLSTGITADLSFAGRTVIILSMFIGRVGTLTFALALSSRKSSKSYKYPKAHLMVG</sequence>
<evidence type="ECO:0000256" key="3">
    <source>
        <dbReference type="ARBA" id="ARBA00022475"/>
    </source>
</evidence>
<evidence type="ECO:0000313" key="10">
    <source>
        <dbReference type="Proteomes" id="UP000193804"/>
    </source>
</evidence>
<dbReference type="GO" id="GO:0030001">
    <property type="term" value="P:metal ion transport"/>
    <property type="evidence" value="ECO:0007669"/>
    <property type="project" value="UniProtKB-ARBA"/>
</dbReference>
<feature type="transmembrane region" description="Helical" evidence="8">
    <location>
        <begin position="392"/>
        <end position="411"/>
    </location>
</feature>
<accession>A0A1X7JAR4</accession>
<dbReference type="Pfam" id="PF02386">
    <property type="entry name" value="TrkH"/>
    <property type="match status" value="1"/>
</dbReference>
<comment type="subcellular location">
    <subcellularLocation>
        <location evidence="1">Cell membrane</location>
        <topology evidence="1">Multi-pass membrane protein</topology>
    </subcellularLocation>
</comment>
<keyword evidence="6" id="KW-0406">Ion transport</keyword>
<protein>
    <submittedName>
        <fullName evidence="9">Potassium uptake protein, TrkH family</fullName>
    </submittedName>
</protein>
<feature type="transmembrane region" description="Helical" evidence="8">
    <location>
        <begin position="282"/>
        <end position="302"/>
    </location>
</feature>
<dbReference type="STRING" id="1028.SAMN05661096_01495"/>
<dbReference type="GO" id="GO:0008324">
    <property type="term" value="F:monoatomic cation transmembrane transporter activity"/>
    <property type="evidence" value="ECO:0007669"/>
    <property type="project" value="InterPro"/>
</dbReference>
<feature type="transmembrane region" description="Helical" evidence="8">
    <location>
        <begin position="93"/>
        <end position="112"/>
    </location>
</feature>
<feature type="transmembrane region" description="Helical" evidence="8">
    <location>
        <begin position="196"/>
        <end position="215"/>
    </location>
</feature>
<keyword evidence="5 8" id="KW-1133">Transmembrane helix</keyword>
<feature type="transmembrane region" description="Helical" evidence="8">
    <location>
        <begin position="454"/>
        <end position="487"/>
    </location>
</feature>
<evidence type="ECO:0000256" key="4">
    <source>
        <dbReference type="ARBA" id="ARBA00022692"/>
    </source>
</evidence>
<feature type="transmembrane region" description="Helical" evidence="8">
    <location>
        <begin position="346"/>
        <end position="366"/>
    </location>
</feature>
<dbReference type="InterPro" id="IPR003445">
    <property type="entry name" value="Cat_transpt"/>
</dbReference>
<feature type="transmembrane region" description="Helical" evidence="8">
    <location>
        <begin position="166"/>
        <end position="184"/>
    </location>
</feature>
<gene>
    <name evidence="9" type="ORF">SAMN05661096_01495</name>
</gene>
<feature type="transmembrane region" description="Helical" evidence="8">
    <location>
        <begin position="314"/>
        <end position="334"/>
    </location>
</feature>
<evidence type="ECO:0000256" key="5">
    <source>
        <dbReference type="ARBA" id="ARBA00022989"/>
    </source>
</evidence>
<keyword evidence="4 8" id="KW-0812">Transmembrane</keyword>
<evidence type="ECO:0000256" key="7">
    <source>
        <dbReference type="ARBA" id="ARBA00023136"/>
    </source>
</evidence>
<proteinExistence type="predicted"/>
<feature type="transmembrane region" description="Helical" evidence="8">
    <location>
        <begin position="24"/>
        <end position="48"/>
    </location>
</feature>
<dbReference type="EMBL" id="FXAW01000002">
    <property type="protein sequence ID" value="SMG24783.1"/>
    <property type="molecule type" value="Genomic_DNA"/>
</dbReference>
<keyword evidence="2" id="KW-0813">Transport</keyword>
<dbReference type="AlphaFoldDB" id="A0A1X7JAR4"/>
<feature type="transmembrane region" description="Helical" evidence="8">
    <location>
        <begin position="132"/>
        <end position="150"/>
    </location>
</feature>
<dbReference type="PANTHER" id="PTHR32024">
    <property type="entry name" value="TRK SYSTEM POTASSIUM UPTAKE PROTEIN TRKG-RELATED"/>
    <property type="match status" value="1"/>
</dbReference>
<evidence type="ECO:0000256" key="1">
    <source>
        <dbReference type="ARBA" id="ARBA00004651"/>
    </source>
</evidence>
<reference evidence="10" key="1">
    <citation type="submission" date="2017-04" db="EMBL/GenBank/DDBJ databases">
        <authorList>
            <person name="Varghese N."/>
            <person name="Submissions S."/>
        </authorList>
    </citation>
    <scope>NUCLEOTIDE SEQUENCE [LARGE SCALE GENOMIC DNA]</scope>
    <source>
        <strain evidence="10">DSM 4125</strain>
    </source>
</reference>